<dbReference type="PRINTS" id="PR00368">
    <property type="entry name" value="FADPNR"/>
</dbReference>
<evidence type="ECO:0000313" key="5">
    <source>
        <dbReference type="Proteomes" id="UP000886879"/>
    </source>
</evidence>
<dbReference type="EMBL" id="DVFO01000034">
    <property type="protein sequence ID" value="HIQ60658.1"/>
    <property type="molecule type" value="Genomic_DNA"/>
</dbReference>
<comment type="caution">
    <text evidence="4">The sequence shown here is derived from an EMBL/GenBank/DDBJ whole genome shotgun (WGS) entry which is preliminary data.</text>
</comment>
<reference evidence="4" key="2">
    <citation type="journal article" date="2021" name="PeerJ">
        <title>Extensive microbial diversity within the chicken gut microbiome revealed by metagenomics and culture.</title>
        <authorList>
            <person name="Gilroy R."/>
            <person name="Ravi A."/>
            <person name="Getino M."/>
            <person name="Pursley I."/>
            <person name="Horton D.L."/>
            <person name="Alikhan N.F."/>
            <person name="Baker D."/>
            <person name="Gharbi K."/>
            <person name="Hall N."/>
            <person name="Watson M."/>
            <person name="Adriaenssens E.M."/>
            <person name="Foster-Nyarko E."/>
            <person name="Jarju S."/>
            <person name="Secka A."/>
            <person name="Antonio M."/>
            <person name="Oren A."/>
            <person name="Chaudhuri R.R."/>
            <person name="La Ragione R."/>
            <person name="Hildebrand F."/>
            <person name="Pallen M.J."/>
        </authorList>
    </citation>
    <scope>NUCLEOTIDE SEQUENCE</scope>
    <source>
        <strain evidence="4">ChiGjej2B2-12916</strain>
    </source>
</reference>
<dbReference type="GO" id="GO:0016491">
    <property type="term" value="F:oxidoreductase activity"/>
    <property type="evidence" value="ECO:0007669"/>
    <property type="project" value="UniProtKB-KW"/>
</dbReference>
<sequence length="264" mass="27495">MPYDLLVVGAGPAGLSAAIYARARNKSVLVVSNDPTASPLCKAHQIDNYPGIAHITGLQLVEDMLAQAREMGAEFRQGRVLTLMPLGDSVMASIGDQVEQATAVVLAPGVARATPLPGEEKLLGRGVSYCATCDGMFYRGKQVVVAGDAPDLAEETEYLRSIGCEVTSVRLPGLHILGEDQVTGVCTAKGEEIPCQGVFLLRASIAPTQLAPGLELDGNYVKVNSFMATNLPGIYAAGDCTGQPLQLAKAVGEGQIAAHHALGL</sequence>
<protein>
    <submittedName>
        <fullName evidence="4">FAD-dependent oxidoreductase</fullName>
    </submittedName>
</protein>
<evidence type="ECO:0000256" key="2">
    <source>
        <dbReference type="ARBA" id="ARBA00023002"/>
    </source>
</evidence>
<dbReference type="Pfam" id="PF07992">
    <property type="entry name" value="Pyr_redox_2"/>
    <property type="match status" value="2"/>
</dbReference>
<evidence type="ECO:0000256" key="1">
    <source>
        <dbReference type="ARBA" id="ARBA00022630"/>
    </source>
</evidence>
<name>A0A9D0YTT9_9FIRM</name>
<evidence type="ECO:0000313" key="4">
    <source>
        <dbReference type="EMBL" id="HIQ60658.1"/>
    </source>
</evidence>
<accession>A0A9D0YTT9</accession>
<keyword evidence="1" id="KW-0285">Flavoprotein</keyword>
<feature type="domain" description="FAD/NAD(P)-binding" evidence="3">
    <location>
        <begin position="179"/>
        <end position="254"/>
    </location>
</feature>
<dbReference type="Proteomes" id="UP000886879">
    <property type="component" value="Unassembled WGS sequence"/>
</dbReference>
<dbReference type="AlphaFoldDB" id="A0A9D0YTT9"/>
<dbReference type="SUPFAM" id="SSF51905">
    <property type="entry name" value="FAD/NAD(P)-binding domain"/>
    <property type="match status" value="1"/>
</dbReference>
<dbReference type="PRINTS" id="PR00469">
    <property type="entry name" value="PNDRDTASEII"/>
</dbReference>
<organism evidence="4 5">
    <name type="scientific">Candidatus Enterenecus faecium</name>
    <dbReference type="NCBI Taxonomy" id="2840780"/>
    <lineage>
        <taxon>Bacteria</taxon>
        <taxon>Bacillati</taxon>
        <taxon>Bacillota</taxon>
        <taxon>Clostridia</taxon>
        <taxon>Eubacteriales</taxon>
        <taxon>Candidatus Enterenecus</taxon>
    </lineage>
</organism>
<gene>
    <name evidence="4" type="ORF">IAD31_03560</name>
</gene>
<dbReference type="PANTHER" id="PTHR48105">
    <property type="entry name" value="THIOREDOXIN REDUCTASE 1-RELATED-RELATED"/>
    <property type="match status" value="1"/>
</dbReference>
<keyword evidence="2" id="KW-0560">Oxidoreductase</keyword>
<reference evidence="4" key="1">
    <citation type="submission" date="2020-10" db="EMBL/GenBank/DDBJ databases">
        <authorList>
            <person name="Gilroy R."/>
        </authorList>
    </citation>
    <scope>NUCLEOTIDE SEQUENCE</scope>
    <source>
        <strain evidence="4">ChiGjej2B2-12916</strain>
    </source>
</reference>
<feature type="domain" description="FAD/NAD(P)-binding" evidence="3">
    <location>
        <begin position="3"/>
        <end position="169"/>
    </location>
</feature>
<dbReference type="InterPro" id="IPR036188">
    <property type="entry name" value="FAD/NAD-bd_sf"/>
</dbReference>
<dbReference type="InterPro" id="IPR050097">
    <property type="entry name" value="Ferredoxin-NADP_redctase_2"/>
</dbReference>
<dbReference type="Gene3D" id="3.50.50.60">
    <property type="entry name" value="FAD/NAD(P)-binding domain"/>
    <property type="match status" value="3"/>
</dbReference>
<evidence type="ECO:0000259" key="3">
    <source>
        <dbReference type="Pfam" id="PF07992"/>
    </source>
</evidence>
<dbReference type="InterPro" id="IPR023753">
    <property type="entry name" value="FAD/NAD-binding_dom"/>
</dbReference>
<proteinExistence type="predicted"/>